<dbReference type="PROSITE" id="PS50850">
    <property type="entry name" value="MFS"/>
    <property type="match status" value="1"/>
</dbReference>
<dbReference type="PANTHER" id="PTHR23517">
    <property type="entry name" value="RESISTANCE PROTEIN MDTM, PUTATIVE-RELATED-RELATED"/>
    <property type="match status" value="1"/>
</dbReference>
<dbReference type="RefSeq" id="WP_285455257.1">
    <property type="nucleotide sequence ID" value="NZ_CP127173.1"/>
</dbReference>
<reference evidence="10 11" key="1">
    <citation type="submission" date="2023-06" db="EMBL/GenBank/DDBJ databases">
        <authorList>
            <person name="Oyuntsetseg B."/>
            <person name="Kim S.B."/>
        </authorList>
    </citation>
    <scope>NUCLEOTIDE SEQUENCE [LARGE SCALE GENOMIC DNA]</scope>
    <source>
        <strain evidence="10 11">2-2</strain>
    </source>
</reference>
<feature type="transmembrane region" description="Helical" evidence="8">
    <location>
        <begin position="6"/>
        <end position="24"/>
    </location>
</feature>
<evidence type="ECO:0000256" key="2">
    <source>
        <dbReference type="ARBA" id="ARBA00022448"/>
    </source>
</evidence>
<evidence type="ECO:0000256" key="8">
    <source>
        <dbReference type="SAM" id="Phobius"/>
    </source>
</evidence>
<keyword evidence="3" id="KW-1003">Cell membrane</keyword>
<evidence type="ECO:0000256" key="7">
    <source>
        <dbReference type="SAM" id="MobiDB-lite"/>
    </source>
</evidence>
<dbReference type="InterPro" id="IPR020846">
    <property type="entry name" value="MFS_dom"/>
</dbReference>
<keyword evidence="6 8" id="KW-0472">Membrane</keyword>
<dbReference type="PROSITE" id="PS00217">
    <property type="entry name" value="SUGAR_TRANSPORT_2"/>
    <property type="match status" value="1"/>
</dbReference>
<feature type="transmembrane region" description="Helical" evidence="8">
    <location>
        <begin position="191"/>
        <end position="215"/>
    </location>
</feature>
<evidence type="ECO:0000256" key="5">
    <source>
        <dbReference type="ARBA" id="ARBA00022989"/>
    </source>
</evidence>
<protein>
    <submittedName>
        <fullName evidence="10">MFS transporter</fullName>
    </submittedName>
</protein>
<keyword evidence="2" id="KW-0813">Transport</keyword>
<gene>
    <name evidence="10" type="ORF">QP939_04440</name>
</gene>
<feature type="transmembrane region" description="Helical" evidence="8">
    <location>
        <begin position="164"/>
        <end position="185"/>
    </location>
</feature>
<organism evidence="10 11">
    <name type="scientific">Amycolatopsis nalaikhensis</name>
    <dbReference type="NCBI Taxonomy" id="715472"/>
    <lineage>
        <taxon>Bacteria</taxon>
        <taxon>Bacillati</taxon>
        <taxon>Actinomycetota</taxon>
        <taxon>Actinomycetes</taxon>
        <taxon>Pseudonocardiales</taxon>
        <taxon>Pseudonocardiaceae</taxon>
        <taxon>Amycolatopsis</taxon>
    </lineage>
</organism>
<evidence type="ECO:0000313" key="11">
    <source>
        <dbReference type="Proteomes" id="UP001227101"/>
    </source>
</evidence>
<evidence type="ECO:0000256" key="3">
    <source>
        <dbReference type="ARBA" id="ARBA00022475"/>
    </source>
</evidence>
<proteinExistence type="predicted"/>
<name>A0ABY8XQK9_9PSEU</name>
<sequence length="305" mass="31915">MFGVGAAAVFTGTTVAMLAFYRGAERDRVMGWRSTATSVGGLVWPLLGGVLGGLTWHATFAVYLIGLPLALLAVWSLPDTTERPRDAQAAGMIGMLRRRPALLGWYGLWIVIAVQMYVLAIFLPQRLAQIGIRAPVLVSLYAVVGAAITTSLVGLVYGRLRARLSYAALLRTALTTALAGFLIYATVTQPVVLLLAPALFGIGNGILFPVATVLVDQAAGADYRSRAASLSGTAIFAGQFLSPLLFGPLIEATSTTTGFLVAGAVSAILLAVVLARRIGADTEDDAGHRGEAQQDAEVGVSRDTT</sequence>
<dbReference type="Proteomes" id="UP001227101">
    <property type="component" value="Chromosome"/>
</dbReference>
<feature type="transmembrane region" description="Helical" evidence="8">
    <location>
        <begin position="227"/>
        <end position="250"/>
    </location>
</feature>
<evidence type="ECO:0000256" key="6">
    <source>
        <dbReference type="ARBA" id="ARBA00023136"/>
    </source>
</evidence>
<dbReference type="SUPFAM" id="SSF103473">
    <property type="entry name" value="MFS general substrate transporter"/>
    <property type="match status" value="1"/>
</dbReference>
<dbReference type="InterPro" id="IPR050171">
    <property type="entry name" value="MFS_Transporters"/>
</dbReference>
<feature type="region of interest" description="Disordered" evidence="7">
    <location>
        <begin position="284"/>
        <end position="305"/>
    </location>
</feature>
<dbReference type="InterPro" id="IPR011701">
    <property type="entry name" value="MFS"/>
</dbReference>
<dbReference type="Pfam" id="PF07690">
    <property type="entry name" value="MFS_1"/>
    <property type="match status" value="1"/>
</dbReference>
<dbReference type="Gene3D" id="1.20.1250.20">
    <property type="entry name" value="MFS general substrate transporter like domains"/>
    <property type="match status" value="1"/>
</dbReference>
<feature type="transmembrane region" description="Helical" evidence="8">
    <location>
        <begin position="60"/>
        <end position="77"/>
    </location>
</feature>
<evidence type="ECO:0000259" key="9">
    <source>
        <dbReference type="PROSITE" id="PS50850"/>
    </source>
</evidence>
<keyword evidence="5 8" id="KW-1133">Transmembrane helix</keyword>
<feature type="domain" description="Major facilitator superfamily (MFS) profile" evidence="9">
    <location>
        <begin position="1"/>
        <end position="281"/>
    </location>
</feature>
<keyword evidence="4 8" id="KW-0812">Transmembrane</keyword>
<comment type="subcellular location">
    <subcellularLocation>
        <location evidence="1">Cell membrane</location>
        <topology evidence="1">Multi-pass membrane protein</topology>
    </subcellularLocation>
</comment>
<dbReference type="EMBL" id="CP127173">
    <property type="protein sequence ID" value="WIV57934.1"/>
    <property type="molecule type" value="Genomic_DNA"/>
</dbReference>
<accession>A0ABY8XQK9</accession>
<dbReference type="InterPro" id="IPR005829">
    <property type="entry name" value="Sugar_transporter_CS"/>
</dbReference>
<evidence type="ECO:0000256" key="1">
    <source>
        <dbReference type="ARBA" id="ARBA00004651"/>
    </source>
</evidence>
<feature type="transmembrane region" description="Helical" evidence="8">
    <location>
        <begin position="136"/>
        <end position="157"/>
    </location>
</feature>
<feature type="transmembrane region" description="Helical" evidence="8">
    <location>
        <begin position="36"/>
        <end position="54"/>
    </location>
</feature>
<feature type="transmembrane region" description="Helical" evidence="8">
    <location>
        <begin position="102"/>
        <end position="124"/>
    </location>
</feature>
<keyword evidence="11" id="KW-1185">Reference proteome</keyword>
<evidence type="ECO:0000256" key="4">
    <source>
        <dbReference type="ARBA" id="ARBA00022692"/>
    </source>
</evidence>
<evidence type="ECO:0000313" key="10">
    <source>
        <dbReference type="EMBL" id="WIV57934.1"/>
    </source>
</evidence>
<feature type="transmembrane region" description="Helical" evidence="8">
    <location>
        <begin position="256"/>
        <end position="275"/>
    </location>
</feature>
<dbReference type="InterPro" id="IPR036259">
    <property type="entry name" value="MFS_trans_sf"/>
</dbReference>